<gene>
    <name evidence="1" type="ORF">CFOL_v3_21321</name>
</gene>
<reference evidence="2" key="1">
    <citation type="submission" date="2016-04" db="EMBL/GenBank/DDBJ databases">
        <title>Cephalotus genome sequencing.</title>
        <authorList>
            <person name="Fukushima K."/>
            <person name="Hasebe M."/>
            <person name="Fang X."/>
        </authorList>
    </citation>
    <scope>NUCLEOTIDE SEQUENCE [LARGE SCALE GENOMIC DNA]</scope>
    <source>
        <strain evidence="2">cv. St1</strain>
    </source>
</reference>
<proteinExistence type="predicted"/>
<dbReference type="PANTHER" id="PTHR11439:SF467">
    <property type="entry name" value="INTEGRASE CATALYTIC DOMAIN-CONTAINING PROTEIN"/>
    <property type="match status" value="1"/>
</dbReference>
<sequence>TRPDIAFAVGLLGRYQSNTGHDHWVAAKKVLRYLKGTRDFILTYRRVEDLQLVGFTDSDFAGCQDDRKSTSGYIFMMADGAVSWKSAKQILIASSTMQAEFVECYGAATQAVWFRNFMRTFTVVDFVSRPIQLYCDNSSGVLFINNNKGITGFKHIEIKYLTIKENVKNGDVIVEHISTDYMVADP</sequence>
<protein>
    <recommendedName>
        <fullName evidence="3">Retrovirus-related Pol polyprotein from transposon TNT 1-94</fullName>
    </recommendedName>
</protein>
<dbReference type="AlphaFoldDB" id="A0A1Q3CCQ6"/>
<dbReference type="CDD" id="cd09272">
    <property type="entry name" value="RNase_HI_RT_Ty1"/>
    <property type="match status" value="1"/>
</dbReference>
<accession>A0A1Q3CCQ6</accession>
<comment type="caution">
    <text evidence="1">The sequence shown here is derived from an EMBL/GenBank/DDBJ whole genome shotgun (WGS) entry which is preliminary data.</text>
</comment>
<dbReference type="PANTHER" id="PTHR11439">
    <property type="entry name" value="GAG-POL-RELATED RETROTRANSPOSON"/>
    <property type="match status" value="1"/>
</dbReference>
<feature type="non-terminal residue" evidence="1">
    <location>
        <position position="1"/>
    </location>
</feature>
<name>A0A1Q3CCQ6_CEPFO</name>
<dbReference type="EMBL" id="BDDD01001701">
    <property type="protein sequence ID" value="GAV77853.1"/>
    <property type="molecule type" value="Genomic_DNA"/>
</dbReference>
<evidence type="ECO:0008006" key="3">
    <source>
        <dbReference type="Google" id="ProtNLM"/>
    </source>
</evidence>
<dbReference type="InParanoid" id="A0A1Q3CCQ6"/>
<dbReference type="OrthoDB" id="1645289at2759"/>
<keyword evidence="2" id="KW-1185">Reference proteome</keyword>
<evidence type="ECO:0000313" key="1">
    <source>
        <dbReference type="EMBL" id="GAV77853.1"/>
    </source>
</evidence>
<dbReference type="Proteomes" id="UP000187406">
    <property type="component" value="Unassembled WGS sequence"/>
</dbReference>
<evidence type="ECO:0000313" key="2">
    <source>
        <dbReference type="Proteomes" id="UP000187406"/>
    </source>
</evidence>
<organism evidence="1 2">
    <name type="scientific">Cephalotus follicularis</name>
    <name type="common">Albany pitcher plant</name>
    <dbReference type="NCBI Taxonomy" id="3775"/>
    <lineage>
        <taxon>Eukaryota</taxon>
        <taxon>Viridiplantae</taxon>
        <taxon>Streptophyta</taxon>
        <taxon>Embryophyta</taxon>
        <taxon>Tracheophyta</taxon>
        <taxon>Spermatophyta</taxon>
        <taxon>Magnoliopsida</taxon>
        <taxon>eudicotyledons</taxon>
        <taxon>Gunneridae</taxon>
        <taxon>Pentapetalae</taxon>
        <taxon>rosids</taxon>
        <taxon>fabids</taxon>
        <taxon>Oxalidales</taxon>
        <taxon>Cephalotaceae</taxon>
        <taxon>Cephalotus</taxon>
    </lineage>
</organism>